<dbReference type="InterPro" id="IPR006311">
    <property type="entry name" value="TAT_signal"/>
</dbReference>
<keyword evidence="4" id="KW-1185">Reference proteome</keyword>
<evidence type="ECO:0000313" key="4">
    <source>
        <dbReference type="Proteomes" id="UP000018291"/>
    </source>
</evidence>
<dbReference type="EMBL" id="CANL01000004">
    <property type="protein sequence ID" value="CCM62441.1"/>
    <property type="molecule type" value="Genomic_DNA"/>
</dbReference>
<keyword evidence="1" id="KW-1133">Transmembrane helix</keyword>
<feature type="signal peptide" evidence="2">
    <location>
        <begin position="1"/>
        <end position="34"/>
    </location>
</feature>
<dbReference type="HOGENOM" id="CLU_643546_0_0_11"/>
<keyword evidence="1" id="KW-0472">Membrane</keyword>
<name>R4YZH4_9ACTN</name>
<organism evidence="3 4">
    <name type="scientific">Candidatus Neomicrothrix parvicella RN1</name>
    <dbReference type="NCBI Taxonomy" id="1229780"/>
    <lineage>
        <taxon>Bacteria</taxon>
        <taxon>Bacillati</taxon>
        <taxon>Actinomycetota</taxon>
        <taxon>Acidimicrobiia</taxon>
        <taxon>Acidimicrobiales</taxon>
        <taxon>Microthrixaceae</taxon>
        <taxon>Candidatus Neomicrothrix</taxon>
    </lineage>
</organism>
<dbReference type="PROSITE" id="PS51318">
    <property type="entry name" value="TAT"/>
    <property type="match status" value="1"/>
</dbReference>
<evidence type="ECO:0000256" key="2">
    <source>
        <dbReference type="SAM" id="SignalP"/>
    </source>
</evidence>
<feature type="chain" id="PRO_5004384097" evidence="2">
    <location>
        <begin position="35"/>
        <end position="413"/>
    </location>
</feature>
<sequence>MPPFTPSNRRRRLFRAALCSAVGVSLLSLNPVGAQEPAPAAAAAVSQSGPSNSELAASGSVPIDPEVVDAVQARPNPANIAALVEDVAGPVEAPLERSGGELVTESPAGSVAVDNGQVMMEGPTGNSVGVSVGSESSKSAVVDGAEVRLGALPDTDVVTRPTESGVQIATVLKSDAAPAEVGYAMDLPPAAQLVEHEDGSVAITVPSSTLEPTPESAALLETKVEAVVNALDSGSMSESQAEAALAAVKPVELTVVETQETIATIEQPWAFDATGQAIPTSYELNGNVLTQTVHTTSDTAYPVIADPSWWWWAGTAAACAWSVGSLFSAFGLTAKFARAAKILNRMPKLKAAVANLGGLRSTLSAMANFARKFGKVSAGTRARLAAVGKFGLDQVLGVLGIGACINLVQEMRR</sequence>
<accession>R4YZH4</accession>
<dbReference type="Proteomes" id="UP000018291">
    <property type="component" value="Unassembled WGS sequence"/>
</dbReference>
<proteinExistence type="predicted"/>
<evidence type="ECO:0000256" key="1">
    <source>
        <dbReference type="SAM" id="Phobius"/>
    </source>
</evidence>
<reference evidence="3 4" key="1">
    <citation type="journal article" date="2013" name="ISME J.">
        <title>Metabolic model for the filamentous 'Candidatus Microthrix parvicella' based on genomic and metagenomic analyses.</title>
        <authorList>
            <person name="Jon McIlroy S."/>
            <person name="Kristiansen R."/>
            <person name="Albertsen M."/>
            <person name="Michael Karst S."/>
            <person name="Rossetti S."/>
            <person name="Lund Nielsen J."/>
            <person name="Tandoi V."/>
            <person name="James Seviour R."/>
            <person name="Nielsen P.H."/>
        </authorList>
    </citation>
    <scope>NUCLEOTIDE SEQUENCE [LARGE SCALE GENOMIC DNA]</scope>
    <source>
        <strain evidence="3 4">RN1</strain>
    </source>
</reference>
<dbReference type="AlphaFoldDB" id="R4YZH4"/>
<comment type="caution">
    <text evidence="3">The sequence shown here is derived from an EMBL/GenBank/DDBJ whole genome shotgun (WGS) entry which is preliminary data.</text>
</comment>
<feature type="transmembrane region" description="Helical" evidence="1">
    <location>
        <begin position="309"/>
        <end position="332"/>
    </location>
</feature>
<protein>
    <submittedName>
        <fullName evidence="3">Uncharacterized protein</fullName>
    </submittedName>
</protein>
<dbReference type="STRING" id="1229780.BN381_120010"/>
<evidence type="ECO:0000313" key="3">
    <source>
        <dbReference type="EMBL" id="CCM62441.1"/>
    </source>
</evidence>
<gene>
    <name evidence="3" type="ORF">BN381_120010</name>
</gene>
<keyword evidence="1" id="KW-0812">Transmembrane</keyword>
<keyword evidence="2" id="KW-0732">Signal</keyword>